<dbReference type="EMBL" id="JAPFQL010000079">
    <property type="protein sequence ID" value="MDC5698690.1"/>
    <property type="molecule type" value="Genomic_DNA"/>
</dbReference>
<keyword evidence="2" id="KW-1185">Reference proteome</keyword>
<sequence length="212" mass="23501">MIAPFHLQAGDRVPVQQSSTTCGSASLTVARMLVNPAFARWIRFGLDVEAKDEDARDARTVEQRFAAHEQVVASRTNSLVGAGGRIQVPWPRALGTPPWGARGELEFGAAVPWADYDITLFRFGGRGALEQAYADLQRRVRAGRPALLYIGNAWLPRHVVLVMPATRGQELDVYEPSVGRVVDLPRQTFVERRLRMAGWDVPWGAVWDDAPD</sequence>
<dbReference type="Proteomes" id="UP001150259">
    <property type="component" value="Unassembled WGS sequence"/>
</dbReference>
<gene>
    <name evidence="1" type="ORF">OO014_15650</name>
</gene>
<evidence type="ECO:0000313" key="2">
    <source>
        <dbReference type="Proteomes" id="UP001150259"/>
    </source>
</evidence>
<proteinExistence type="predicted"/>
<evidence type="ECO:0000313" key="1">
    <source>
        <dbReference type="EMBL" id="MDC5698690.1"/>
    </source>
</evidence>
<organism evidence="1 2">
    <name type="scientific">Intrasporangium calvum</name>
    <dbReference type="NCBI Taxonomy" id="53358"/>
    <lineage>
        <taxon>Bacteria</taxon>
        <taxon>Bacillati</taxon>
        <taxon>Actinomycetota</taxon>
        <taxon>Actinomycetes</taxon>
        <taxon>Micrococcales</taxon>
        <taxon>Intrasporangiaceae</taxon>
        <taxon>Intrasporangium</taxon>
    </lineage>
</organism>
<comment type="caution">
    <text evidence="1">The sequence shown here is derived from an EMBL/GenBank/DDBJ whole genome shotgun (WGS) entry which is preliminary data.</text>
</comment>
<name>A0ABT5GKE1_9MICO</name>
<protein>
    <recommendedName>
        <fullName evidence="3">Peptidase C39-like domain-containing protein</fullName>
    </recommendedName>
</protein>
<reference evidence="1 2" key="1">
    <citation type="submission" date="2022-11" db="EMBL/GenBank/DDBJ databases">
        <title>Anaerobic phenanthrene biodegradation by a DNRA strain PheN6.</title>
        <authorList>
            <person name="Zhang Z."/>
        </authorList>
    </citation>
    <scope>NUCLEOTIDE SEQUENCE [LARGE SCALE GENOMIC DNA]</scope>
    <source>
        <strain evidence="1 2">PheN6</strain>
    </source>
</reference>
<dbReference type="RefSeq" id="WP_272463255.1">
    <property type="nucleotide sequence ID" value="NZ_JAPFQL010000079.1"/>
</dbReference>
<evidence type="ECO:0008006" key="3">
    <source>
        <dbReference type="Google" id="ProtNLM"/>
    </source>
</evidence>
<accession>A0ABT5GKE1</accession>